<reference evidence="1 2" key="1">
    <citation type="journal article" date="2019" name="Sci. Rep.">
        <title>Orb-weaving spider Araneus ventricosus genome elucidates the spidroin gene catalogue.</title>
        <authorList>
            <person name="Kono N."/>
            <person name="Nakamura H."/>
            <person name="Ohtoshi R."/>
            <person name="Moran D.A.P."/>
            <person name="Shinohara A."/>
            <person name="Yoshida Y."/>
            <person name="Fujiwara M."/>
            <person name="Mori M."/>
            <person name="Tomita M."/>
            <person name="Arakawa K."/>
        </authorList>
    </citation>
    <scope>NUCLEOTIDE SEQUENCE [LARGE SCALE GENOMIC DNA]</scope>
</reference>
<name>A0A4Y2HXX4_ARAVE</name>
<dbReference type="Proteomes" id="UP000499080">
    <property type="component" value="Unassembled WGS sequence"/>
</dbReference>
<gene>
    <name evidence="1" type="ORF">AVEN_237193_1</name>
</gene>
<comment type="caution">
    <text evidence="1">The sequence shown here is derived from an EMBL/GenBank/DDBJ whole genome shotgun (WGS) entry which is preliminary data.</text>
</comment>
<dbReference type="AlphaFoldDB" id="A0A4Y2HXX4"/>
<evidence type="ECO:0000313" key="2">
    <source>
        <dbReference type="Proteomes" id="UP000499080"/>
    </source>
</evidence>
<keyword evidence="2" id="KW-1185">Reference proteome</keyword>
<dbReference type="EMBL" id="BGPR01002230">
    <property type="protein sequence ID" value="GBM70082.1"/>
    <property type="molecule type" value="Genomic_DNA"/>
</dbReference>
<accession>A0A4Y2HXX4</accession>
<proteinExistence type="predicted"/>
<protein>
    <submittedName>
        <fullName evidence="1">Uncharacterized protein</fullName>
    </submittedName>
</protein>
<organism evidence="1 2">
    <name type="scientific">Araneus ventricosus</name>
    <name type="common">Orbweaver spider</name>
    <name type="synonym">Epeira ventricosa</name>
    <dbReference type="NCBI Taxonomy" id="182803"/>
    <lineage>
        <taxon>Eukaryota</taxon>
        <taxon>Metazoa</taxon>
        <taxon>Ecdysozoa</taxon>
        <taxon>Arthropoda</taxon>
        <taxon>Chelicerata</taxon>
        <taxon>Arachnida</taxon>
        <taxon>Araneae</taxon>
        <taxon>Araneomorphae</taxon>
        <taxon>Entelegynae</taxon>
        <taxon>Araneoidea</taxon>
        <taxon>Araneidae</taxon>
        <taxon>Araneus</taxon>
    </lineage>
</organism>
<sequence>MTRTTSELAAPSPSFRSKPAEGGYVPCLFPIFLSLAFFALHPHGRYHAGGGVLLRVQIDYLVVWLFRHANIAGVGVQVGRQIPYILQLHVRWAGVAASDHLHRSGVLQPTESTVRESGGLARCLVGHTGQPGQRRSMVLLCRFELRVDVQAQDVPAIAESLWGGRRVPDVDRLGARQRTVDAAPVDVVRGGRGVREPVEGDVFLKNISS</sequence>
<evidence type="ECO:0000313" key="1">
    <source>
        <dbReference type="EMBL" id="GBM70082.1"/>
    </source>
</evidence>